<dbReference type="Gene3D" id="2.40.128.110">
    <property type="entry name" value="Lipid/polyisoprenoid-binding, YceI-like"/>
    <property type="match status" value="1"/>
</dbReference>
<protein>
    <submittedName>
        <fullName evidence="3">Polyisoprenoid-binding protein</fullName>
    </submittedName>
</protein>
<dbReference type="OrthoDB" id="9811006at2"/>
<dbReference type="Proteomes" id="UP000275069">
    <property type="component" value="Chromosome"/>
</dbReference>
<evidence type="ECO:0000256" key="1">
    <source>
        <dbReference type="ARBA" id="ARBA00008812"/>
    </source>
</evidence>
<dbReference type="SMART" id="SM00867">
    <property type="entry name" value="YceI"/>
    <property type="match status" value="1"/>
</dbReference>
<comment type="similarity">
    <text evidence="1">Belongs to the UPF0312 family.</text>
</comment>
<name>A0A387BN78_9MICO</name>
<dbReference type="RefSeq" id="WP_120788113.1">
    <property type="nucleotide sequence ID" value="NZ_CP032624.1"/>
</dbReference>
<dbReference type="InterPro" id="IPR007372">
    <property type="entry name" value="Lipid/polyisoprenoid-bd_YceI"/>
</dbReference>
<organism evidence="3 4">
    <name type="scientific">Gryllotalpicola protaetiae</name>
    <dbReference type="NCBI Taxonomy" id="2419771"/>
    <lineage>
        <taxon>Bacteria</taxon>
        <taxon>Bacillati</taxon>
        <taxon>Actinomycetota</taxon>
        <taxon>Actinomycetes</taxon>
        <taxon>Micrococcales</taxon>
        <taxon>Microbacteriaceae</taxon>
        <taxon>Gryllotalpicola</taxon>
    </lineage>
</organism>
<evidence type="ECO:0000313" key="3">
    <source>
        <dbReference type="EMBL" id="AYG02579.1"/>
    </source>
</evidence>
<reference evidence="3 4" key="1">
    <citation type="submission" date="2018-09" db="EMBL/GenBank/DDBJ databases">
        <title>Genome sequencing of strain 2DFW10M-5.</title>
        <authorList>
            <person name="Heo J."/>
            <person name="Kim S.-J."/>
            <person name="Kwon S.-W."/>
        </authorList>
    </citation>
    <scope>NUCLEOTIDE SEQUENCE [LARGE SCALE GENOMIC DNA]</scope>
    <source>
        <strain evidence="3 4">2DFW10M-5</strain>
    </source>
</reference>
<evidence type="ECO:0000313" key="4">
    <source>
        <dbReference type="Proteomes" id="UP000275069"/>
    </source>
</evidence>
<dbReference type="AlphaFoldDB" id="A0A387BN78"/>
<dbReference type="PANTHER" id="PTHR34406">
    <property type="entry name" value="PROTEIN YCEI"/>
    <property type="match status" value="1"/>
</dbReference>
<gene>
    <name evidence="3" type="ORF">D7I44_02930</name>
</gene>
<dbReference type="Pfam" id="PF04264">
    <property type="entry name" value="YceI"/>
    <property type="match status" value="1"/>
</dbReference>
<dbReference type="SUPFAM" id="SSF101874">
    <property type="entry name" value="YceI-like"/>
    <property type="match status" value="1"/>
</dbReference>
<dbReference type="InterPro" id="IPR036761">
    <property type="entry name" value="TTHA0802/YceI-like_sf"/>
</dbReference>
<evidence type="ECO:0000259" key="2">
    <source>
        <dbReference type="SMART" id="SM00867"/>
    </source>
</evidence>
<dbReference type="PANTHER" id="PTHR34406:SF1">
    <property type="entry name" value="PROTEIN YCEI"/>
    <property type="match status" value="1"/>
</dbReference>
<feature type="domain" description="Lipid/polyisoprenoid-binding YceI-like" evidence="2">
    <location>
        <begin position="11"/>
        <end position="180"/>
    </location>
</feature>
<dbReference type="EMBL" id="CP032624">
    <property type="protein sequence ID" value="AYG02579.1"/>
    <property type="molecule type" value="Genomic_DNA"/>
</dbReference>
<keyword evidence="4" id="KW-1185">Reference proteome</keyword>
<dbReference type="KEGG" id="gry:D7I44_02930"/>
<accession>A0A387BN78</accession>
<proteinExistence type="inferred from homology"/>
<sequence length="190" mass="20789">MTDNGLDLSGDWDLDPAHTRIGFSAKHAMVTTVRGAFNDITGSLHVDLDEPSASTAEVVIKAASVDTRNSQRDDHLRSGDFFNAEQWPDIVFRSTRIEEVGENAIVVSGDLTIRDVTKPISIPIEYTGARADPFGALRAGFEGTRRIDRREFGLEWNTPLDSGGVLVSEKITLEFEISAIKREGDAEQAA</sequence>